<dbReference type="Proteomes" id="UP000479226">
    <property type="component" value="Unassembled WGS sequence"/>
</dbReference>
<keyword evidence="2" id="KW-0472">Membrane</keyword>
<gene>
    <name evidence="3" type="ORF">G6N77_13695</name>
</gene>
<feature type="region of interest" description="Disordered" evidence="1">
    <location>
        <begin position="257"/>
        <end position="280"/>
    </location>
</feature>
<evidence type="ECO:0000256" key="1">
    <source>
        <dbReference type="SAM" id="MobiDB-lite"/>
    </source>
</evidence>
<feature type="transmembrane region" description="Helical" evidence="2">
    <location>
        <begin position="283"/>
        <end position="301"/>
    </location>
</feature>
<name>A0ABX0DGI6_9MICC</name>
<proteinExistence type="predicted"/>
<feature type="region of interest" description="Disordered" evidence="1">
    <location>
        <begin position="134"/>
        <end position="220"/>
    </location>
</feature>
<evidence type="ECO:0000313" key="4">
    <source>
        <dbReference type="Proteomes" id="UP000479226"/>
    </source>
</evidence>
<feature type="compositionally biased region" description="Low complexity" evidence="1">
    <location>
        <begin position="188"/>
        <end position="208"/>
    </location>
</feature>
<evidence type="ECO:0000313" key="3">
    <source>
        <dbReference type="EMBL" id="NGN84505.1"/>
    </source>
</evidence>
<reference evidence="3 4" key="1">
    <citation type="submission" date="2020-02" db="EMBL/GenBank/DDBJ databases">
        <title>Genome sequence of the type strain DSM 27180 of Arthrobacter silviterrae.</title>
        <authorList>
            <person name="Gao J."/>
            <person name="Sun J."/>
        </authorList>
    </citation>
    <scope>NUCLEOTIDE SEQUENCE [LARGE SCALE GENOMIC DNA]</scope>
    <source>
        <strain evidence="3 4">DSM 27180</strain>
    </source>
</reference>
<comment type="caution">
    <text evidence="3">The sequence shown here is derived from an EMBL/GenBank/DDBJ whole genome shotgun (WGS) entry which is preliminary data.</text>
</comment>
<accession>A0ABX0DGI6</accession>
<protein>
    <submittedName>
        <fullName evidence="3">ABC transporter substrate-binding protein</fullName>
    </submittedName>
</protein>
<keyword evidence="2" id="KW-0812">Transmembrane</keyword>
<sequence>MPQPIDVGSILGGRYKVTGRILASAENDVILDGLDQVLNRPVSILVSAPANSENLTHSAREVATGERVSNVSILDLGQQDGSAYLIASRTTPADLLDLVVPTEPSDAGVYQEPFFTDTLGTEIFGSARDAAPSAGPYVYEDNSPVTPARPAPPVRRAPAPPAPTAAVPSTPARQAPKPPSAVVPPTSPWAKKAPAPTAAAPIAQAATPAPAPAPAPAQPKVSLWDEDDYGFINEGHNADAGQGAKAGTFPAELRAASDNYDSGDYGDELEEDDSNAPRTSGRWLTGIVVTVLVVAALFFAVSHIGSLFNGTPVANGGNTNTATGQSSSTAQATSAAPAPVVVPPAIKDMTDITTYAPGVQHYGDMFIPRLKDAIDGNKGTYWPTVEYSDDTFAHFTNSIDLAIELQQEATVGSVTINQIAGSGGQFNILTNSKPSLDGAVKIGSGSFTAPDFTLKAAAGVKAKYVIISFTQLPRLQPFVTYPYGLKIAEISIK</sequence>
<feature type="compositionally biased region" description="Pro residues" evidence="1">
    <location>
        <begin position="147"/>
        <end position="163"/>
    </location>
</feature>
<organism evidence="3 4">
    <name type="scientific">Arthrobacter silviterrae</name>
    <dbReference type="NCBI Taxonomy" id="2026658"/>
    <lineage>
        <taxon>Bacteria</taxon>
        <taxon>Bacillati</taxon>
        <taxon>Actinomycetota</taxon>
        <taxon>Actinomycetes</taxon>
        <taxon>Micrococcales</taxon>
        <taxon>Micrococcaceae</taxon>
        <taxon>Arthrobacter</taxon>
    </lineage>
</organism>
<dbReference type="RefSeq" id="WP_165182733.1">
    <property type="nucleotide sequence ID" value="NZ_JAAKZI010000025.1"/>
</dbReference>
<evidence type="ECO:0000256" key="2">
    <source>
        <dbReference type="SAM" id="Phobius"/>
    </source>
</evidence>
<keyword evidence="4" id="KW-1185">Reference proteome</keyword>
<dbReference type="EMBL" id="JAAKZI010000025">
    <property type="protein sequence ID" value="NGN84505.1"/>
    <property type="molecule type" value="Genomic_DNA"/>
</dbReference>
<feature type="compositionally biased region" description="Acidic residues" evidence="1">
    <location>
        <begin position="264"/>
        <end position="274"/>
    </location>
</feature>
<feature type="compositionally biased region" description="Pro residues" evidence="1">
    <location>
        <begin position="176"/>
        <end position="187"/>
    </location>
</feature>
<keyword evidence="2" id="KW-1133">Transmembrane helix</keyword>